<evidence type="ECO:0000256" key="1">
    <source>
        <dbReference type="SAM" id="MobiDB-lite"/>
    </source>
</evidence>
<sequence length="517" mass="55550">MNTKRAVIHFFLSWALPWDAMGHGSMFEPPSRNSGGMSLLAPTCAGGACQWYSQGCTIGCPQCSGRYSAEPDCANPAEPTLKWGEDDNLLQYHTDGHGANTTYFPWRYPGAAPIMDSCGIAGGGTPPFGQLDPPPGHPAGSSGSDTAHAPKLLEQTIWVAGSAVEVAWGIAANHGGGYQYRLCPEGEPLTEECFTSTPLEFVGDKQWIRFDNGNPHTAAISRLREIPAVRVSGDKVLPVNSTWTKNPIAGCKINGAREKLPCLGPTMVPPLLDETFPYGGGAEPGLYGFGGGHCMGNVSRNASVRCTDMEYGNAVFNFAIVDLVKVPEHIPPGNYVISFRWDCEQTKQIWSSCGDVTIKGPDAPAAGTKPFSALRGCTPCCAAMGGLCANCTRCLNDRTGDCAYCWKPLEWWGGRQYWSPRASHIQCLGYEASDGGASTWMPGQPTSVWSPGCPKCWALEDGCAMHVRDLEQDISVTPTLPDVIDLRIPRDWMLHGSGALLLAVIGFALAKRKIFQI</sequence>
<keyword evidence="2" id="KW-1133">Transmembrane helix</keyword>
<feature type="signal peptide" evidence="3">
    <location>
        <begin position="1"/>
        <end position="22"/>
    </location>
</feature>
<comment type="caution">
    <text evidence="4">The sequence shown here is derived from an EMBL/GenBank/DDBJ whole genome shotgun (WGS) entry which is preliminary data.</text>
</comment>
<evidence type="ECO:0000313" key="5">
    <source>
        <dbReference type="Proteomes" id="UP001190700"/>
    </source>
</evidence>
<accession>A0AAE0GCT9</accession>
<dbReference type="Proteomes" id="UP001190700">
    <property type="component" value="Unassembled WGS sequence"/>
</dbReference>
<name>A0AAE0GCT9_9CHLO</name>
<feature type="chain" id="PRO_5042282547" description="Chitin-binding type-4 domain-containing protein" evidence="3">
    <location>
        <begin position="23"/>
        <end position="517"/>
    </location>
</feature>
<reference evidence="4 5" key="1">
    <citation type="journal article" date="2015" name="Genome Biol. Evol.">
        <title>Comparative Genomics of a Bacterivorous Green Alga Reveals Evolutionary Causalities and Consequences of Phago-Mixotrophic Mode of Nutrition.</title>
        <authorList>
            <person name="Burns J.A."/>
            <person name="Paasch A."/>
            <person name="Narechania A."/>
            <person name="Kim E."/>
        </authorList>
    </citation>
    <scope>NUCLEOTIDE SEQUENCE [LARGE SCALE GENOMIC DNA]</scope>
    <source>
        <strain evidence="4 5">PLY_AMNH</strain>
    </source>
</reference>
<dbReference type="AlphaFoldDB" id="A0AAE0GCT9"/>
<feature type="region of interest" description="Disordered" evidence="1">
    <location>
        <begin position="123"/>
        <end position="147"/>
    </location>
</feature>
<protein>
    <recommendedName>
        <fullName evidence="6">Chitin-binding type-4 domain-containing protein</fullName>
    </recommendedName>
</protein>
<keyword evidence="3" id="KW-0732">Signal</keyword>
<organism evidence="4 5">
    <name type="scientific">Cymbomonas tetramitiformis</name>
    <dbReference type="NCBI Taxonomy" id="36881"/>
    <lineage>
        <taxon>Eukaryota</taxon>
        <taxon>Viridiplantae</taxon>
        <taxon>Chlorophyta</taxon>
        <taxon>Pyramimonadophyceae</taxon>
        <taxon>Pyramimonadales</taxon>
        <taxon>Pyramimonadaceae</taxon>
        <taxon>Cymbomonas</taxon>
    </lineage>
</organism>
<gene>
    <name evidence="4" type="ORF">CYMTET_16210</name>
</gene>
<feature type="transmembrane region" description="Helical" evidence="2">
    <location>
        <begin position="492"/>
        <end position="510"/>
    </location>
</feature>
<keyword evidence="5" id="KW-1185">Reference proteome</keyword>
<evidence type="ECO:0000256" key="2">
    <source>
        <dbReference type="SAM" id="Phobius"/>
    </source>
</evidence>
<evidence type="ECO:0000313" key="4">
    <source>
        <dbReference type="EMBL" id="KAK3275677.1"/>
    </source>
</evidence>
<proteinExistence type="predicted"/>
<keyword evidence="2" id="KW-0812">Transmembrane</keyword>
<evidence type="ECO:0000256" key="3">
    <source>
        <dbReference type="SAM" id="SignalP"/>
    </source>
</evidence>
<dbReference type="EMBL" id="LGRX02007080">
    <property type="protein sequence ID" value="KAK3275677.1"/>
    <property type="molecule type" value="Genomic_DNA"/>
</dbReference>
<evidence type="ECO:0008006" key="6">
    <source>
        <dbReference type="Google" id="ProtNLM"/>
    </source>
</evidence>
<keyword evidence="2" id="KW-0472">Membrane</keyword>